<dbReference type="Pfam" id="PF00583">
    <property type="entry name" value="Acetyltransf_1"/>
    <property type="match status" value="1"/>
</dbReference>
<organism evidence="4 5">
    <name type="scientific">Vandammella animalimorsus</name>
    <dbReference type="NCBI Taxonomy" id="2029117"/>
    <lineage>
        <taxon>Bacteria</taxon>
        <taxon>Pseudomonadati</taxon>
        <taxon>Pseudomonadota</taxon>
        <taxon>Betaproteobacteria</taxon>
        <taxon>Burkholderiales</taxon>
        <taxon>Comamonadaceae</taxon>
        <taxon>Vandammella</taxon>
    </lineage>
</organism>
<dbReference type="InterPro" id="IPR000182">
    <property type="entry name" value="GNAT_dom"/>
</dbReference>
<keyword evidence="1 4" id="KW-0808">Transferase</keyword>
<dbReference type="AlphaFoldDB" id="A0A2A2AEG4"/>
<dbReference type="Proteomes" id="UP000217999">
    <property type="component" value="Unassembled WGS sequence"/>
</dbReference>
<dbReference type="PANTHER" id="PTHR43877">
    <property type="entry name" value="AMINOALKYLPHOSPHONATE N-ACETYLTRANSFERASE-RELATED-RELATED"/>
    <property type="match status" value="1"/>
</dbReference>
<dbReference type="SUPFAM" id="SSF55729">
    <property type="entry name" value="Acyl-CoA N-acyltransferases (Nat)"/>
    <property type="match status" value="1"/>
</dbReference>
<dbReference type="Gene3D" id="3.40.630.30">
    <property type="match status" value="1"/>
</dbReference>
<protein>
    <submittedName>
        <fullName evidence="4">GNAT family N-acetyltransferase</fullName>
    </submittedName>
</protein>
<keyword evidence="2" id="KW-0012">Acyltransferase</keyword>
<dbReference type="InterPro" id="IPR050832">
    <property type="entry name" value="Bact_Acetyltransf"/>
</dbReference>
<dbReference type="GO" id="GO:0016747">
    <property type="term" value="F:acyltransferase activity, transferring groups other than amino-acyl groups"/>
    <property type="evidence" value="ECO:0007669"/>
    <property type="project" value="InterPro"/>
</dbReference>
<evidence type="ECO:0000313" key="4">
    <source>
        <dbReference type="EMBL" id="PAT36196.1"/>
    </source>
</evidence>
<name>A0A2A2AEG4_9BURK</name>
<dbReference type="RefSeq" id="WP_095549005.1">
    <property type="nucleotide sequence ID" value="NZ_NSJF01000001.1"/>
</dbReference>
<accession>A0A2A2AEG4</accession>
<comment type="caution">
    <text evidence="4">The sequence shown here is derived from an EMBL/GenBank/DDBJ whole genome shotgun (WGS) entry which is preliminary data.</text>
</comment>
<gene>
    <name evidence="4" type="ORF">CK620_03025</name>
</gene>
<dbReference type="InterPro" id="IPR016181">
    <property type="entry name" value="Acyl_CoA_acyltransferase"/>
</dbReference>
<dbReference type="PANTHER" id="PTHR43877:SF2">
    <property type="entry name" value="AMINOALKYLPHOSPHONATE N-ACETYLTRANSFERASE-RELATED"/>
    <property type="match status" value="1"/>
</dbReference>
<dbReference type="CDD" id="cd04301">
    <property type="entry name" value="NAT_SF"/>
    <property type="match status" value="1"/>
</dbReference>
<feature type="domain" description="N-acetyltransferase" evidence="3">
    <location>
        <begin position="4"/>
        <end position="150"/>
    </location>
</feature>
<evidence type="ECO:0000256" key="2">
    <source>
        <dbReference type="ARBA" id="ARBA00023315"/>
    </source>
</evidence>
<dbReference type="PROSITE" id="PS51186">
    <property type="entry name" value="GNAT"/>
    <property type="match status" value="1"/>
</dbReference>
<evidence type="ECO:0000256" key="1">
    <source>
        <dbReference type="ARBA" id="ARBA00022679"/>
    </source>
</evidence>
<proteinExistence type="predicted"/>
<sequence>MDTITIRQAVLADLPALAILFDSYRQFYGQSSDVAGACAFLQARFEHGQSVMFIAHEASGRALGFTQLYPTFSSISMRRALVLNDLFVTPDARGQGVGRQLLAAAREYGQAIGAAALSLATAQDNTQAQALYEADGWQRDVQFLHYRRAL</sequence>
<evidence type="ECO:0000313" key="5">
    <source>
        <dbReference type="Proteomes" id="UP000217999"/>
    </source>
</evidence>
<dbReference type="EMBL" id="NSJF01000001">
    <property type="protein sequence ID" value="PAT36196.1"/>
    <property type="molecule type" value="Genomic_DNA"/>
</dbReference>
<reference evidence="4 5" key="1">
    <citation type="submission" date="2017-08" db="EMBL/GenBank/DDBJ databases">
        <title>WGS of Clinical strains of the CDC Group NO-1 linked to zoonotic infections in humans.</title>
        <authorList>
            <person name="Bernier A.-M."/>
            <person name="Bernard K."/>
        </authorList>
    </citation>
    <scope>NUCLEOTIDE SEQUENCE [LARGE SCALE GENOMIC DNA]</scope>
    <source>
        <strain evidence="4 5">NML03-0146</strain>
    </source>
</reference>
<evidence type="ECO:0000259" key="3">
    <source>
        <dbReference type="PROSITE" id="PS51186"/>
    </source>
</evidence>